<organism evidence="1 2">
    <name type="scientific">Zizania palustris</name>
    <name type="common">Northern wild rice</name>
    <dbReference type="NCBI Taxonomy" id="103762"/>
    <lineage>
        <taxon>Eukaryota</taxon>
        <taxon>Viridiplantae</taxon>
        <taxon>Streptophyta</taxon>
        <taxon>Embryophyta</taxon>
        <taxon>Tracheophyta</taxon>
        <taxon>Spermatophyta</taxon>
        <taxon>Magnoliopsida</taxon>
        <taxon>Liliopsida</taxon>
        <taxon>Poales</taxon>
        <taxon>Poaceae</taxon>
        <taxon>BOP clade</taxon>
        <taxon>Oryzoideae</taxon>
        <taxon>Oryzeae</taxon>
        <taxon>Zizaniinae</taxon>
        <taxon>Zizania</taxon>
    </lineage>
</organism>
<proteinExistence type="predicted"/>
<evidence type="ECO:0000313" key="2">
    <source>
        <dbReference type="Proteomes" id="UP000729402"/>
    </source>
</evidence>
<protein>
    <submittedName>
        <fullName evidence="1">Uncharacterized protein</fullName>
    </submittedName>
</protein>
<reference evidence="1" key="2">
    <citation type="submission" date="2021-02" db="EMBL/GenBank/DDBJ databases">
        <authorList>
            <person name="Kimball J.A."/>
            <person name="Haas M.W."/>
            <person name="Macchietto M."/>
            <person name="Kono T."/>
            <person name="Duquette J."/>
            <person name="Shao M."/>
        </authorList>
    </citation>
    <scope>NUCLEOTIDE SEQUENCE</scope>
    <source>
        <tissue evidence="1">Fresh leaf tissue</tissue>
    </source>
</reference>
<name>A0A8J5WRM6_ZIZPA</name>
<gene>
    <name evidence="1" type="ORF">GUJ93_ZPchr0012g21298</name>
</gene>
<keyword evidence="2" id="KW-1185">Reference proteome</keyword>
<comment type="caution">
    <text evidence="1">The sequence shown here is derived from an EMBL/GenBank/DDBJ whole genome shotgun (WGS) entry which is preliminary data.</text>
</comment>
<sequence length="206" mass="23054">MRDAAVALSRRCVTDCRRRARRAATSGVQCEDASRFSQQQRSFCAGPIVARRKNTAARKAAEAAREKSTAGDEDFHRATDLQIGMQVLVNLSVLAISPLLEISGLPSRHIMREQLRSGSEVLRHLRTQASEEQKFEAKKTSLLLQPTKIYSAKSVQAPHTGCIEQASHFTLRKSGQPSEDFDQVLGNSNWCWASYTKVYTHTNRQH</sequence>
<dbReference type="AlphaFoldDB" id="A0A8J5WRM6"/>
<accession>A0A8J5WRM6</accession>
<dbReference type="Proteomes" id="UP000729402">
    <property type="component" value="Unassembled WGS sequence"/>
</dbReference>
<dbReference type="EMBL" id="JAAALK010000080">
    <property type="protein sequence ID" value="KAG8095326.1"/>
    <property type="molecule type" value="Genomic_DNA"/>
</dbReference>
<evidence type="ECO:0000313" key="1">
    <source>
        <dbReference type="EMBL" id="KAG8095326.1"/>
    </source>
</evidence>
<reference evidence="1" key="1">
    <citation type="journal article" date="2021" name="bioRxiv">
        <title>Whole Genome Assembly and Annotation of Northern Wild Rice, Zizania palustris L., Supports a Whole Genome Duplication in the Zizania Genus.</title>
        <authorList>
            <person name="Haas M."/>
            <person name="Kono T."/>
            <person name="Macchietto M."/>
            <person name="Millas R."/>
            <person name="McGilp L."/>
            <person name="Shao M."/>
            <person name="Duquette J."/>
            <person name="Hirsch C.N."/>
            <person name="Kimball J."/>
        </authorList>
    </citation>
    <scope>NUCLEOTIDE SEQUENCE</scope>
    <source>
        <tissue evidence="1">Fresh leaf tissue</tissue>
    </source>
</reference>